<sequence length="73" mass="8059">MQSHINADGHWIMSRATQRMYDPGVEAKIPIHFFEIDRKKNFRFSGWAPEGGTPDSEDAESEGAGAHTLGISA</sequence>
<comment type="caution">
    <text evidence="2">The sequence shown here is derived from an EMBL/GenBank/DDBJ whole genome shotgun (WGS) entry which is preliminary data.</text>
</comment>
<keyword evidence="3" id="KW-1185">Reference proteome</keyword>
<proteinExistence type="predicted"/>
<dbReference type="EMBL" id="AVOT02047511">
    <property type="protein sequence ID" value="MBW0542817.1"/>
    <property type="molecule type" value="Genomic_DNA"/>
</dbReference>
<dbReference type="Proteomes" id="UP000765509">
    <property type="component" value="Unassembled WGS sequence"/>
</dbReference>
<feature type="region of interest" description="Disordered" evidence="1">
    <location>
        <begin position="45"/>
        <end position="73"/>
    </location>
</feature>
<evidence type="ECO:0000313" key="2">
    <source>
        <dbReference type="EMBL" id="MBW0542817.1"/>
    </source>
</evidence>
<dbReference type="AlphaFoldDB" id="A0A9Q3IJB0"/>
<accession>A0A9Q3IJB0</accession>
<evidence type="ECO:0000313" key="3">
    <source>
        <dbReference type="Proteomes" id="UP000765509"/>
    </source>
</evidence>
<name>A0A9Q3IJB0_9BASI</name>
<evidence type="ECO:0000256" key="1">
    <source>
        <dbReference type="SAM" id="MobiDB-lite"/>
    </source>
</evidence>
<protein>
    <submittedName>
        <fullName evidence="2">Uncharacterized protein</fullName>
    </submittedName>
</protein>
<reference evidence="2" key="1">
    <citation type="submission" date="2021-03" db="EMBL/GenBank/DDBJ databases">
        <title>Draft genome sequence of rust myrtle Austropuccinia psidii MF-1, a brazilian biotype.</title>
        <authorList>
            <person name="Quecine M.C."/>
            <person name="Pachon D.M.R."/>
            <person name="Bonatelli M.L."/>
            <person name="Correr F.H."/>
            <person name="Franceschini L.M."/>
            <person name="Leite T.F."/>
            <person name="Margarido G.R.A."/>
            <person name="Almeida C.A."/>
            <person name="Ferrarezi J.A."/>
            <person name="Labate C.A."/>
        </authorList>
    </citation>
    <scope>NUCLEOTIDE SEQUENCE</scope>
    <source>
        <strain evidence="2">MF-1</strain>
    </source>
</reference>
<organism evidence="2 3">
    <name type="scientific">Austropuccinia psidii MF-1</name>
    <dbReference type="NCBI Taxonomy" id="1389203"/>
    <lineage>
        <taxon>Eukaryota</taxon>
        <taxon>Fungi</taxon>
        <taxon>Dikarya</taxon>
        <taxon>Basidiomycota</taxon>
        <taxon>Pucciniomycotina</taxon>
        <taxon>Pucciniomycetes</taxon>
        <taxon>Pucciniales</taxon>
        <taxon>Sphaerophragmiaceae</taxon>
        <taxon>Austropuccinia</taxon>
    </lineage>
</organism>
<gene>
    <name evidence="2" type="ORF">O181_082532</name>
</gene>